<sequence>MLPPAKPSPVLIPEDDRFKLDVPLEIDLAEILRKLREPQLHELQPSALNLIHETYMELIDSKDKTKVYQFSISQFLQFLSIYLPFLHLKISSPTLCYMLCADRQCKTTFSISLDTVKGLFHLKHTRTPRHQHTSTAIVELAKLEYTKWMNSNETLEQMESHAEPQAKSHSESYAKPNIRKTYLPVNIPEDSRFTLSKISADSSNLLPQLKEKQPEPKPKALKSIHETYSNVIDLKDTIHLFTISQFLQFLAVYIPFLRVRKGYGNKGYLVCVPRLKCKASLTWMLDVDHKMFHLTYTDVPDCTHTHSSAEIVAMAKKKLTEQPDASDSKNQYLAIDIPENAKFTASLNVINRWSKFLRFIRNCQSDELEPDALDLIHETIAMFIVLVDSDAEEECL</sequence>
<evidence type="ECO:0000313" key="2">
    <source>
        <dbReference type="Proteomes" id="UP001165064"/>
    </source>
</evidence>
<dbReference type="EMBL" id="BSXS01005548">
    <property type="protein sequence ID" value="GME84518.1"/>
    <property type="molecule type" value="Genomic_DNA"/>
</dbReference>
<accession>A0ACB5TAX6</accession>
<organism evidence="1 2">
    <name type="scientific">Ambrosiozyma monospora</name>
    <name type="common">Yeast</name>
    <name type="synonym">Endomycopsis monosporus</name>
    <dbReference type="NCBI Taxonomy" id="43982"/>
    <lineage>
        <taxon>Eukaryota</taxon>
        <taxon>Fungi</taxon>
        <taxon>Dikarya</taxon>
        <taxon>Ascomycota</taxon>
        <taxon>Saccharomycotina</taxon>
        <taxon>Pichiomycetes</taxon>
        <taxon>Pichiales</taxon>
        <taxon>Pichiaceae</taxon>
        <taxon>Ambrosiozyma</taxon>
    </lineage>
</organism>
<evidence type="ECO:0000313" key="1">
    <source>
        <dbReference type="EMBL" id="GME84518.1"/>
    </source>
</evidence>
<dbReference type="Proteomes" id="UP001165064">
    <property type="component" value="Unassembled WGS sequence"/>
</dbReference>
<proteinExistence type="predicted"/>
<comment type="caution">
    <text evidence="1">The sequence shown here is derived from an EMBL/GenBank/DDBJ whole genome shotgun (WGS) entry which is preliminary data.</text>
</comment>
<gene>
    <name evidence="1" type="ORF">Amon02_000689700</name>
</gene>
<keyword evidence="2" id="KW-1185">Reference proteome</keyword>
<name>A0ACB5TAX6_AMBMO</name>
<reference evidence="1" key="1">
    <citation type="submission" date="2023-04" db="EMBL/GenBank/DDBJ databases">
        <title>Ambrosiozyma monospora NBRC 10751.</title>
        <authorList>
            <person name="Ichikawa N."/>
            <person name="Sato H."/>
            <person name="Tonouchi N."/>
        </authorList>
    </citation>
    <scope>NUCLEOTIDE SEQUENCE</scope>
    <source>
        <strain evidence="1">NBRC 10751</strain>
    </source>
</reference>
<protein>
    <submittedName>
        <fullName evidence="1">Unnamed protein product</fullName>
    </submittedName>
</protein>